<dbReference type="Pfam" id="PF05380">
    <property type="entry name" value="Peptidase_A17"/>
    <property type="match status" value="1"/>
</dbReference>
<keyword evidence="3" id="KW-1185">Reference proteome</keyword>
<gene>
    <name evidence="2" type="ORF">MEUPH1_LOCUS18846</name>
</gene>
<comment type="caution">
    <text evidence="2">The sequence shown here is derived from an EMBL/GenBank/DDBJ whole genome shotgun (WGS) entry which is preliminary data.</text>
</comment>
<sequence>MLELKDNDTTKILGLVWNPRGDQLLFKVSPHAKGQLFTKRTLLADLNRVFDLLGFLVPILISGKIFFSNYGNYSLIGTLFFQLTCLNAGIITQINFVRLTSSR</sequence>
<keyword evidence="1" id="KW-0812">Transmembrane</keyword>
<dbReference type="AlphaFoldDB" id="A0AAV0X7I3"/>
<proteinExistence type="predicted"/>
<dbReference type="EMBL" id="CARXXK010000003">
    <property type="protein sequence ID" value="CAI6363963.1"/>
    <property type="molecule type" value="Genomic_DNA"/>
</dbReference>
<protein>
    <submittedName>
        <fullName evidence="2">Uncharacterized protein</fullName>
    </submittedName>
</protein>
<organism evidence="2 3">
    <name type="scientific">Macrosiphum euphorbiae</name>
    <name type="common">potato aphid</name>
    <dbReference type="NCBI Taxonomy" id="13131"/>
    <lineage>
        <taxon>Eukaryota</taxon>
        <taxon>Metazoa</taxon>
        <taxon>Ecdysozoa</taxon>
        <taxon>Arthropoda</taxon>
        <taxon>Hexapoda</taxon>
        <taxon>Insecta</taxon>
        <taxon>Pterygota</taxon>
        <taxon>Neoptera</taxon>
        <taxon>Paraneoptera</taxon>
        <taxon>Hemiptera</taxon>
        <taxon>Sternorrhyncha</taxon>
        <taxon>Aphidomorpha</taxon>
        <taxon>Aphidoidea</taxon>
        <taxon>Aphididae</taxon>
        <taxon>Macrosiphini</taxon>
        <taxon>Macrosiphum</taxon>
    </lineage>
</organism>
<keyword evidence="1" id="KW-1133">Transmembrane helix</keyword>
<evidence type="ECO:0000313" key="2">
    <source>
        <dbReference type="EMBL" id="CAI6363963.1"/>
    </source>
</evidence>
<keyword evidence="1" id="KW-0472">Membrane</keyword>
<reference evidence="2 3" key="1">
    <citation type="submission" date="2023-01" db="EMBL/GenBank/DDBJ databases">
        <authorList>
            <person name="Whitehead M."/>
        </authorList>
    </citation>
    <scope>NUCLEOTIDE SEQUENCE [LARGE SCALE GENOMIC DNA]</scope>
</reference>
<feature type="transmembrane region" description="Helical" evidence="1">
    <location>
        <begin position="73"/>
        <end position="97"/>
    </location>
</feature>
<feature type="transmembrane region" description="Helical" evidence="1">
    <location>
        <begin position="49"/>
        <end position="67"/>
    </location>
</feature>
<evidence type="ECO:0000256" key="1">
    <source>
        <dbReference type="SAM" id="Phobius"/>
    </source>
</evidence>
<dbReference type="Proteomes" id="UP001160148">
    <property type="component" value="Unassembled WGS sequence"/>
</dbReference>
<accession>A0AAV0X7I3</accession>
<name>A0AAV0X7I3_9HEMI</name>
<dbReference type="InterPro" id="IPR008042">
    <property type="entry name" value="Retrotrans_Pao"/>
</dbReference>
<evidence type="ECO:0000313" key="3">
    <source>
        <dbReference type="Proteomes" id="UP001160148"/>
    </source>
</evidence>